<evidence type="ECO:0000256" key="6">
    <source>
        <dbReference type="ARBA" id="ARBA00023212"/>
    </source>
</evidence>
<dbReference type="FunFam" id="3.20.180.20:FF:000003">
    <property type="entry name" value="Dynein heavy chain 12, axonemal"/>
    <property type="match status" value="1"/>
</dbReference>
<reference evidence="9 10" key="1">
    <citation type="submission" date="2008-07" db="EMBL/GenBank/DDBJ databases">
        <authorList>
            <person name="El-Sayed N."/>
            <person name="Caler E."/>
            <person name="Inman J."/>
            <person name="Amedeo P."/>
            <person name="Hass B."/>
            <person name="Wortman J."/>
        </authorList>
    </citation>
    <scope>NUCLEOTIDE SEQUENCE [LARGE SCALE GENOMIC DNA]</scope>
    <source>
        <strain evidence="10">ATCC 50983 / TXsc</strain>
    </source>
</reference>
<keyword evidence="10" id="KW-1185">Reference proteome</keyword>
<organism evidence="10">
    <name type="scientific">Perkinsus marinus (strain ATCC 50983 / TXsc)</name>
    <dbReference type="NCBI Taxonomy" id="423536"/>
    <lineage>
        <taxon>Eukaryota</taxon>
        <taxon>Sar</taxon>
        <taxon>Alveolata</taxon>
        <taxon>Perkinsozoa</taxon>
        <taxon>Perkinsea</taxon>
        <taxon>Perkinsida</taxon>
        <taxon>Perkinsidae</taxon>
        <taxon>Perkinsus</taxon>
    </lineage>
</organism>
<dbReference type="PANTHER" id="PTHR45703">
    <property type="entry name" value="DYNEIN HEAVY CHAIN"/>
    <property type="match status" value="1"/>
</dbReference>
<dbReference type="Proteomes" id="UP000007800">
    <property type="component" value="Unassembled WGS sequence"/>
</dbReference>
<dbReference type="Gene3D" id="3.20.180.20">
    <property type="entry name" value="Dynein heavy chain, N-terminal domain 2"/>
    <property type="match status" value="1"/>
</dbReference>
<dbReference type="GO" id="GO:0045505">
    <property type="term" value="F:dynein intermediate chain binding"/>
    <property type="evidence" value="ECO:0007669"/>
    <property type="project" value="InterPro"/>
</dbReference>
<keyword evidence="3" id="KW-0963">Cytoplasm</keyword>
<dbReference type="InterPro" id="IPR026983">
    <property type="entry name" value="DHC"/>
</dbReference>
<comment type="subcellular location">
    <subcellularLocation>
        <location evidence="2">Cell projection</location>
    </subcellularLocation>
    <subcellularLocation>
        <location evidence="1">Cytoplasm</location>
        <location evidence="1">Cytoskeleton</location>
    </subcellularLocation>
</comment>
<accession>C5L841</accession>
<name>C5L841_PERM5</name>
<dbReference type="GO" id="GO:0000166">
    <property type="term" value="F:nucleotide binding"/>
    <property type="evidence" value="ECO:0007669"/>
    <property type="project" value="UniProtKB-KW"/>
</dbReference>
<feature type="domain" description="Dynein heavy chain linker" evidence="8">
    <location>
        <begin position="1"/>
        <end position="138"/>
    </location>
</feature>
<keyword evidence="7" id="KW-0966">Cell projection</keyword>
<dbReference type="InterPro" id="IPR042222">
    <property type="entry name" value="Dynein_2_N"/>
</dbReference>
<dbReference type="OMA" id="THESPNI"/>
<dbReference type="Gene3D" id="1.20.140.100">
    <property type="entry name" value="Dynein heavy chain, N-terminal domain 2"/>
    <property type="match status" value="1"/>
</dbReference>
<evidence type="ECO:0000256" key="7">
    <source>
        <dbReference type="ARBA" id="ARBA00023273"/>
    </source>
</evidence>
<keyword evidence="6" id="KW-0206">Cytoskeleton</keyword>
<dbReference type="InParanoid" id="C5L841"/>
<keyword evidence="4" id="KW-0547">Nucleotide-binding</keyword>
<evidence type="ECO:0000313" key="9">
    <source>
        <dbReference type="EMBL" id="EER07102.1"/>
    </source>
</evidence>
<dbReference type="RefSeq" id="XP_002775286.1">
    <property type="nucleotide sequence ID" value="XM_002775240.1"/>
</dbReference>
<dbReference type="GO" id="GO:0007018">
    <property type="term" value="P:microtubule-based movement"/>
    <property type="evidence" value="ECO:0007669"/>
    <property type="project" value="InterPro"/>
</dbReference>
<evidence type="ECO:0000256" key="4">
    <source>
        <dbReference type="ARBA" id="ARBA00022741"/>
    </source>
</evidence>
<evidence type="ECO:0000256" key="5">
    <source>
        <dbReference type="ARBA" id="ARBA00023054"/>
    </source>
</evidence>
<sequence length="172" mass="19572">MAETHENSKVVEICATEGLLEKFKTANEVLEGVQKGLEDYLESKRALFARFYFLANEELLEILSQTKDPTRVQPFLNKVFEAMNKLSFEGDNEITQMHSAEGEKIDLVTPVVTRGMNVETWMSGVEREMREAVRNVLLRAVVSYGEGPREQWVLDHAAQAVLNGSQVHWTKE</sequence>
<protein>
    <recommendedName>
        <fullName evidence="8">Dynein heavy chain linker domain-containing protein</fullName>
    </recommendedName>
</protein>
<evidence type="ECO:0000256" key="3">
    <source>
        <dbReference type="ARBA" id="ARBA00022490"/>
    </source>
</evidence>
<keyword evidence="5" id="KW-0175">Coiled coil</keyword>
<dbReference type="GO" id="GO:0042995">
    <property type="term" value="C:cell projection"/>
    <property type="evidence" value="ECO:0007669"/>
    <property type="project" value="UniProtKB-SubCell"/>
</dbReference>
<dbReference type="GeneID" id="9059565"/>
<dbReference type="InterPro" id="IPR013602">
    <property type="entry name" value="Dynein_heavy_linker"/>
</dbReference>
<evidence type="ECO:0000256" key="2">
    <source>
        <dbReference type="ARBA" id="ARBA00004316"/>
    </source>
</evidence>
<dbReference type="GO" id="GO:0030286">
    <property type="term" value="C:dynein complex"/>
    <property type="evidence" value="ECO:0007669"/>
    <property type="project" value="InterPro"/>
</dbReference>
<dbReference type="EMBL" id="GG680040">
    <property type="protein sequence ID" value="EER07102.1"/>
    <property type="molecule type" value="Genomic_DNA"/>
</dbReference>
<dbReference type="InterPro" id="IPR042228">
    <property type="entry name" value="Dynein_linker_3"/>
</dbReference>
<dbReference type="AlphaFoldDB" id="C5L841"/>
<proteinExistence type="predicted"/>
<feature type="non-terminal residue" evidence="9">
    <location>
        <position position="172"/>
    </location>
</feature>
<evidence type="ECO:0000259" key="8">
    <source>
        <dbReference type="Pfam" id="PF08393"/>
    </source>
</evidence>
<dbReference type="OrthoDB" id="537704at2759"/>
<evidence type="ECO:0000313" key="10">
    <source>
        <dbReference type="Proteomes" id="UP000007800"/>
    </source>
</evidence>
<dbReference type="Pfam" id="PF08393">
    <property type="entry name" value="DHC_N2"/>
    <property type="match status" value="1"/>
</dbReference>
<dbReference type="GO" id="GO:0051959">
    <property type="term" value="F:dynein light intermediate chain binding"/>
    <property type="evidence" value="ECO:0007669"/>
    <property type="project" value="InterPro"/>
</dbReference>
<gene>
    <name evidence="9" type="ORF">Pmar_PMAR013804</name>
</gene>
<evidence type="ECO:0000256" key="1">
    <source>
        <dbReference type="ARBA" id="ARBA00004245"/>
    </source>
</evidence>